<dbReference type="Gene3D" id="3.30.70.2520">
    <property type="match status" value="1"/>
</dbReference>
<evidence type="ECO:0000256" key="1">
    <source>
        <dbReference type="ARBA" id="ARBA00023002"/>
    </source>
</evidence>
<dbReference type="InterPro" id="IPR036318">
    <property type="entry name" value="FAD-bd_PCMH-like_sf"/>
</dbReference>
<dbReference type="Gene3D" id="1.10.45.10">
    <property type="entry name" value="Vanillyl-alcohol Oxidase, Chain A, domain 4"/>
    <property type="match status" value="1"/>
</dbReference>
<dbReference type="PANTHER" id="PTHR43762:SF1">
    <property type="entry name" value="D-ARABINONO-1,4-LACTONE OXIDASE"/>
    <property type="match status" value="1"/>
</dbReference>
<dbReference type="InterPro" id="IPR010031">
    <property type="entry name" value="FAD_lactone_oxidase-like"/>
</dbReference>
<protein>
    <submittedName>
        <fullName evidence="4">FAD-linked oxidoreductase</fullName>
    </submittedName>
</protein>
<keyword evidence="5" id="KW-1185">Reference proteome</keyword>
<feature type="region of interest" description="Disordered" evidence="2">
    <location>
        <begin position="426"/>
        <end position="457"/>
    </location>
</feature>
<evidence type="ECO:0000256" key="2">
    <source>
        <dbReference type="SAM" id="MobiDB-lite"/>
    </source>
</evidence>
<reference evidence="4 5" key="1">
    <citation type="submission" date="2017-06" db="EMBL/GenBank/DDBJ databases">
        <title>Cultured bacterium strain Saccharothrix yanglingensis Hhs.015.</title>
        <authorList>
            <person name="Xia Y."/>
        </authorList>
    </citation>
    <scope>NUCLEOTIDE SEQUENCE [LARGE SCALE GENOMIC DNA]</scope>
    <source>
        <strain evidence="4 5">Hhs.015</strain>
    </source>
</reference>
<dbReference type="Pfam" id="PF04030">
    <property type="entry name" value="ALO"/>
    <property type="match status" value="1"/>
</dbReference>
<dbReference type="InterPro" id="IPR016166">
    <property type="entry name" value="FAD-bd_PCMH"/>
</dbReference>
<dbReference type="SUPFAM" id="SSF56176">
    <property type="entry name" value="FAD-binding/transporter-associated domain-like"/>
    <property type="match status" value="1"/>
</dbReference>
<organism evidence="4 5">
    <name type="scientific">Saccharothrix yanglingensis</name>
    <dbReference type="NCBI Taxonomy" id="659496"/>
    <lineage>
        <taxon>Bacteria</taxon>
        <taxon>Bacillati</taxon>
        <taxon>Actinomycetota</taxon>
        <taxon>Actinomycetes</taxon>
        <taxon>Pseudonocardiales</taxon>
        <taxon>Pseudonocardiaceae</taxon>
        <taxon>Saccharothrix</taxon>
    </lineage>
</organism>
<dbReference type="InterPro" id="IPR016167">
    <property type="entry name" value="FAD-bd_PCMH_sub1"/>
</dbReference>
<sequence length="457" mass="49422">MGSPWTNWARTASANPHRVEHPASVDELVAAVVGASAVRPRGSGHSFTPIAVAPGVAIDLDAWTGVVDVDGPLVTVRSGTTLRQLNALLDVLGLAMANLGDIDAQTVAGAISTGTHGTGAALGGLATQVEALELVLADGSVARCSATERPDLFQAARVGLGALGVISTVTLRCVPSFVLHAREAPGRLDAVLEEFDHLTATEDHVEFHWFPHSDRVILKRNNRVDEPAAPLSALRRFYEYEVMENGAFGLVCRLARAVPPTTRALNRVCGALISERVYRDVSHRVFTTPRRVRFVETEYAVPRSALHDVLRELRTAVDRLDHGVIVPVEVRVARGDDVWLSTAHGRDTAYVAVHQYLGMPHRRYFDAFERIAGAVGGRPHWGKMHSLAAADLRDRYPRFDDFLRVRAEVDPEGKFANDHLDRVLGEVTRRGPAQGGPIREGAGQNASSTGVSPETTS</sequence>
<dbReference type="Gene3D" id="3.30.465.10">
    <property type="match status" value="1"/>
</dbReference>
<comment type="caution">
    <text evidence="4">The sequence shown here is derived from an EMBL/GenBank/DDBJ whole genome shotgun (WGS) entry which is preliminary data.</text>
</comment>
<dbReference type="Proteomes" id="UP001225605">
    <property type="component" value="Unassembled WGS sequence"/>
</dbReference>
<dbReference type="PANTHER" id="PTHR43762">
    <property type="entry name" value="L-GULONOLACTONE OXIDASE"/>
    <property type="match status" value="1"/>
</dbReference>
<dbReference type="PROSITE" id="PS51387">
    <property type="entry name" value="FAD_PCMH"/>
    <property type="match status" value="1"/>
</dbReference>
<dbReference type="EMBL" id="NSDM01000001">
    <property type="protein sequence ID" value="MDQ2583099.1"/>
    <property type="molecule type" value="Genomic_DNA"/>
</dbReference>
<name>A0ABU0WXN5_9PSEU</name>
<accession>A0ABU0WXN5</accession>
<feature type="compositionally biased region" description="Polar residues" evidence="2">
    <location>
        <begin position="444"/>
        <end position="457"/>
    </location>
</feature>
<dbReference type="InterPro" id="IPR016171">
    <property type="entry name" value="Vanillyl_alc_oxidase_C-sub2"/>
</dbReference>
<dbReference type="NCBIfam" id="TIGR01679">
    <property type="entry name" value="bact_FAD_ox"/>
    <property type="match status" value="1"/>
</dbReference>
<dbReference type="InterPro" id="IPR006094">
    <property type="entry name" value="Oxid_FAD_bind_N"/>
</dbReference>
<dbReference type="Gene3D" id="3.30.43.10">
    <property type="entry name" value="Uridine Diphospho-n-acetylenolpyruvylglucosamine Reductase, domain 2"/>
    <property type="match status" value="1"/>
</dbReference>
<feature type="domain" description="FAD-binding PCMH-type" evidence="3">
    <location>
        <begin position="12"/>
        <end position="176"/>
    </location>
</feature>
<evidence type="ECO:0000313" key="4">
    <source>
        <dbReference type="EMBL" id="MDQ2583099.1"/>
    </source>
</evidence>
<proteinExistence type="predicted"/>
<dbReference type="InterPro" id="IPR007173">
    <property type="entry name" value="ALO_C"/>
</dbReference>
<dbReference type="Pfam" id="PF01565">
    <property type="entry name" value="FAD_binding_4"/>
    <property type="match status" value="1"/>
</dbReference>
<evidence type="ECO:0000259" key="3">
    <source>
        <dbReference type="PROSITE" id="PS51387"/>
    </source>
</evidence>
<keyword evidence="1" id="KW-0560">Oxidoreductase</keyword>
<dbReference type="InterPro" id="IPR016169">
    <property type="entry name" value="FAD-bd_PCMH_sub2"/>
</dbReference>
<dbReference type="RefSeq" id="WP_306744539.1">
    <property type="nucleotide sequence ID" value="NZ_NSDM01000001.1"/>
</dbReference>
<dbReference type="PIRSF" id="PIRSF000136">
    <property type="entry name" value="LGO_GLO"/>
    <property type="match status" value="1"/>
</dbReference>
<gene>
    <name evidence="4" type="ORF">CKY47_03670</name>
</gene>
<evidence type="ECO:0000313" key="5">
    <source>
        <dbReference type="Proteomes" id="UP001225605"/>
    </source>
</evidence>